<accession>A0ABV7JJE6</accession>
<reference evidence="2" key="1">
    <citation type="journal article" date="2019" name="Int. J. Syst. Evol. Microbiol.">
        <title>The Global Catalogue of Microorganisms (GCM) 10K type strain sequencing project: providing services to taxonomists for standard genome sequencing and annotation.</title>
        <authorList>
            <consortium name="The Broad Institute Genomics Platform"/>
            <consortium name="The Broad Institute Genome Sequencing Center for Infectious Disease"/>
            <person name="Wu L."/>
            <person name="Ma J."/>
        </authorList>
    </citation>
    <scope>NUCLEOTIDE SEQUENCE [LARGE SCALE GENOMIC DNA]</scope>
    <source>
        <strain evidence="2">KCTC 52416</strain>
    </source>
</reference>
<comment type="caution">
    <text evidence="1">The sequence shown here is derived from an EMBL/GenBank/DDBJ whole genome shotgun (WGS) entry which is preliminary data.</text>
</comment>
<sequence length="50" mass="5921">MDITINVSFDPHPEYLSDSLEIDEISIPGDFYYIDEDECDIELTKHWNEN</sequence>
<proteinExistence type="predicted"/>
<name>A0ABV7JJE6_9SPHI</name>
<keyword evidence="2" id="KW-1185">Reference proteome</keyword>
<evidence type="ECO:0000313" key="1">
    <source>
        <dbReference type="EMBL" id="MFC3198225.1"/>
    </source>
</evidence>
<dbReference type="Proteomes" id="UP001595526">
    <property type="component" value="Unassembled WGS sequence"/>
</dbReference>
<organism evidence="1 2">
    <name type="scientific">Parapedobacter deserti</name>
    <dbReference type="NCBI Taxonomy" id="1912957"/>
    <lineage>
        <taxon>Bacteria</taxon>
        <taxon>Pseudomonadati</taxon>
        <taxon>Bacteroidota</taxon>
        <taxon>Sphingobacteriia</taxon>
        <taxon>Sphingobacteriales</taxon>
        <taxon>Sphingobacteriaceae</taxon>
        <taxon>Parapedobacter</taxon>
    </lineage>
</organism>
<gene>
    <name evidence="1" type="ORF">ACFOET_11440</name>
</gene>
<dbReference type="EMBL" id="JBHRTA010000035">
    <property type="protein sequence ID" value="MFC3198225.1"/>
    <property type="molecule type" value="Genomic_DNA"/>
</dbReference>
<protein>
    <submittedName>
        <fullName evidence="1">Uncharacterized protein</fullName>
    </submittedName>
</protein>
<evidence type="ECO:0000313" key="2">
    <source>
        <dbReference type="Proteomes" id="UP001595526"/>
    </source>
</evidence>
<dbReference type="RefSeq" id="WP_379022676.1">
    <property type="nucleotide sequence ID" value="NZ_JBHRTA010000035.1"/>
</dbReference>